<dbReference type="GO" id="GO:0016301">
    <property type="term" value="F:kinase activity"/>
    <property type="evidence" value="ECO:0007669"/>
    <property type="project" value="UniProtKB-KW"/>
</dbReference>
<proteinExistence type="predicted"/>
<protein>
    <submittedName>
        <fullName evidence="1">HPr kinase</fullName>
    </submittedName>
</protein>
<organism evidence="1 2">
    <name type="scientific">Nakamurella multipartita (strain ATCC 700099 / DSM 44233 / CIP 104796 / JCM 9543 / NBRC 105858 / Y-104)</name>
    <name type="common">Microsphaera multipartita</name>
    <dbReference type="NCBI Taxonomy" id="479431"/>
    <lineage>
        <taxon>Bacteria</taxon>
        <taxon>Bacillati</taxon>
        <taxon>Actinomycetota</taxon>
        <taxon>Actinomycetes</taxon>
        <taxon>Nakamurellales</taxon>
        <taxon>Nakamurellaceae</taxon>
        <taxon>Nakamurella</taxon>
    </lineage>
</organism>
<dbReference type="OrthoDB" id="9791280at2"/>
<reference evidence="1 2" key="2">
    <citation type="journal article" date="2010" name="Stand. Genomic Sci.">
        <title>Complete genome sequence of Nakamurella multipartita type strain (Y-104).</title>
        <authorList>
            <person name="Tice H."/>
            <person name="Mayilraj S."/>
            <person name="Sims D."/>
            <person name="Lapidus A."/>
            <person name="Nolan M."/>
            <person name="Lucas S."/>
            <person name="Glavina Del Rio T."/>
            <person name="Copeland A."/>
            <person name="Cheng J.F."/>
            <person name="Meincke L."/>
            <person name="Bruce D."/>
            <person name="Goodwin L."/>
            <person name="Pitluck S."/>
            <person name="Ivanova N."/>
            <person name="Mavromatis K."/>
            <person name="Ovchinnikova G."/>
            <person name="Pati A."/>
            <person name="Chen A."/>
            <person name="Palaniappan K."/>
            <person name="Land M."/>
            <person name="Hauser L."/>
            <person name="Chang Y.J."/>
            <person name="Jeffries C.D."/>
            <person name="Detter J.C."/>
            <person name="Brettin T."/>
            <person name="Rohde M."/>
            <person name="Goker M."/>
            <person name="Bristow J."/>
            <person name="Eisen J.A."/>
            <person name="Markowitz V."/>
            <person name="Hugenholtz P."/>
            <person name="Kyrpides N.C."/>
            <person name="Klenk H.P."/>
            <person name="Chen F."/>
        </authorList>
    </citation>
    <scope>NUCLEOTIDE SEQUENCE [LARGE SCALE GENOMIC DNA]</scope>
    <source>
        <strain evidence="2">ATCC 700099 / DSM 44233 / CIP 104796 / JCM 9543 / NBRC 105858 / Y-104</strain>
    </source>
</reference>
<gene>
    <name evidence="1" type="ordered locus">Namu_4502</name>
</gene>
<dbReference type="Proteomes" id="UP000002218">
    <property type="component" value="Chromosome"/>
</dbReference>
<dbReference type="SUPFAM" id="SSF53795">
    <property type="entry name" value="PEP carboxykinase-like"/>
    <property type="match status" value="1"/>
</dbReference>
<reference evidence="2" key="1">
    <citation type="submission" date="2009-09" db="EMBL/GenBank/DDBJ databases">
        <title>The complete genome of Nakamurella multipartita DSM 44233.</title>
        <authorList>
            <consortium name="US DOE Joint Genome Institute (JGI-PGF)"/>
            <person name="Lucas S."/>
            <person name="Copeland A."/>
            <person name="Lapidus A."/>
            <person name="Glavina del Rio T."/>
            <person name="Dalin E."/>
            <person name="Tice H."/>
            <person name="Bruce D."/>
            <person name="Goodwin L."/>
            <person name="Pitluck S."/>
            <person name="Kyrpides N."/>
            <person name="Mavromatis K."/>
            <person name="Ivanova N."/>
            <person name="Ovchinnikova G."/>
            <person name="Sims D."/>
            <person name="Meincke L."/>
            <person name="Brettin T."/>
            <person name="Detter J.C."/>
            <person name="Han C."/>
            <person name="Larimer F."/>
            <person name="Land M."/>
            <person name="Hauser L."/>
            <person name="Markowitz V."/>
            <person name="Cheng J.-F."/>
            <person name="Hugenholtz P."/>
            <person name="Woyke T."/>
            <person name="Wu D."/>
            <person name="Klenk H.-P."/>
            <person name="Eisen J.A."/>
        </authorList>
    </citation>
    <scope>NUCLEOTIDE SEQUENCE [LARGE SCALE GENOMIC DNA]</scope>
    <source>
        <strain evidence="2">ATCC 700099 / DSM 44233 / CIP 104796 / JCM 9543 / NBRC 105858 / Y-104</strain>
    </source>
</reference>
<dbReference type="eggNOG" id="COG1132">
    <property type="taxonomic scope" value="Bacteria"/>
</dbReference>
<keyword evidence="2" id="KW-1185">Reference proteome</keyword>
<dbReference type="AlphaFoldDB" id="C8X6N5"/>
<dbReference type="STRING" id="479431.Namu_4502"/>
<dbReference type="KEGG" id="nml:Namu_4502"/>
<dbReference type="InParanoid" id="C8X6N5"/>
<keyword evidence="1" id="KW-0808">Transferase</keyword>
<dbReference type="InterPro" id="IPR027417">
    <property type="entry name" value="P-loop_NTPase"/>
</dbReference>
<sequence>MTTYRMYGWAVDADFPLHLPTDSDKPNLRLRLEELASQSAELPPGKILLDYQARGRRWYSVGRLPDGELTMRVYGLCDIFVNAERNSIRIALLPDADLGMAQVMATGTIPALLLYLDDIPVMHSSAVTCADGRTIAFLGRSGQGKSTLAALMCQQGAELLTDDVLPVVCQRPVTVAVGSPEVRLREAARALAVGSFRTSADARLVVPLRSEHVTMSERRLDAIFIPLPNRESVLEVFRLSKPEAHVSLMRYPRLLGWQDPKVIRTMFGLASAVADTIPVFGAKVPWGPPFRNDIASTIADAAARPDEVRIFGS</sequence>
<evidence type="ECO:0000313" key="1">
    <source>
        <dbReference type="EMBL" id="ACV80783.1"/>
    </source>
</evidence>
<accession>C8X6N5</accession>
<evidence type="ECO:0000313" key="2">
    <source>
        <dbReference type="Proteomes" id="UP000002218"/>
    </source>
</evidence>
<dbReference type="Gene3D" id="3.40.50.300">
    <property type="entry name" value="P-loop containing nucleotide triphosphate hydrolases"/>
    <property type="match status" value="1"/>
</dbReference>
<dbReference type="HOGENOM" id="CLU_914123_0_0_11"/>
<keyword evidence="1" id="KW-0418">Kinase</keyword>
<dbReference type="RefSeq" id="WP_015749602.1">
    <property type="nucleotide sequence ID" value="NC_013235.1"/>
</dbReference>
<dbReference type="EMBL" id="CP001737">
    <property type="protein sequence ID" value="ACV80783.1"/>
    <property type="molecule type" value="Genomic_DNA"/>
</dbReference>
<name>C8X6N5_NAKMY</name>